<evidence type="ECO:0000313" key="5">
    <source>
        <dbReference type="EMBL" id="GLX79364.1"/>
    </source>
</evidence>
<keyword evidence="3" id="KW-0804">Transcription</keyword>
<dbReference type="Pfam" id="PF01965">
    <property type="entry name" value="DJ-1_PfpI"/>
    <property type="match status" value="1"/>
</dbReference>
<comment type="caution">
    <text evidence="5">The sequence shown here is derived from an EMBL/GenBank/DDBJ whole genome shotgun (WGS) entry which is preliminary data.</text>
</comment>
<dbReference type="EMBL" id="BSST01000001">
    <property type="protein sequence ID" value="GLX79364.1"/>
    <property type="molecule type" value="Genomic_DNA"/>
</dbReference>
<evidence type="ECO:0000313" key="6">
    <source>
        <dbReference type="Proteomes" id="UP001157186"/>
    </source>
</evidence>
<dbReference type="PROSITE" id="PS00041">
    <property type="entry name" value="HTH_ARAC_FAMILY_1"/>
    <property type="match status" value="1"/>
</dbReference>
<dbReference type="InterPro" id="IPR029062">
    <property type="entry name" value="Class_I_gatase-like"/>
</dbReference>
<gene>
    <name evidence="5" type="ORF">tinsulaeT_27040</name>
</gene>
<dbReference type="PANTHER" id="PTHR43280">
    <property type="entry name" value="ARAC-FAMILY TRANSCRIPTIONAL REGULATOR"/>
    <property type="match status" value="1"/>
</dbReference>
<dbReference type="InterPro" id="IPR009057">
    <property type="entry name" value="Homeodomain-like_sf"/>
</dbReference>
<protein>
    <submittedName>
        <fullName evidence="5">AraC family transcriptional regulator</fullName>
    </submittedName>
</protein>
<dbReference type="Gene3D" id="3.40.50.880">
    <property type="match status" value="1"/>
</dbReference>
<keyword evidence="2" id="KW-0238">DNA-binding</keyword>
<keyword evidence="6" id="KW-1185">Reference proteome</keyword>
<dbReference type="InterPro" id="IPR002818">
    <property type="entry name" value="DJ-1/PfpI"/>
</dbReference>
<dbReference type="SUPFAM" id="SSF46689">
    <property type="entry name" value="Homeodomain-like"/>
    <property type="match status" value="2"/>
</dbReference>
<dbReference type="PRINTS" id="PR00032">
    <property type="entry name" value="HTHARAC"/>
</dbReference>
<dbReference type="Pfam" id="PF12833">
    <property type="entry name" value="HTH_18"/>
    <property type="match status" value="1"/>
</dbReference>
<accession>A0ABQ6GUM2</accession>
<evidence type="ECO:0000256" key="3">
    <source>
        <dbReference type="ARBA" id="ARBA00023163"/>
    </source>
</evidence>
<dbReference type="PANTHER" id="PTHR43280:SF28">
    <property type="entry name" value="HTH-TYPE TRANSCRIPTIONAL ACTIVATOR RHAS"/>
    <property type="match status" value="1"/>
</dbReference>
<evidence type="ECO:0000256" key="1">
    <source>
        <dbReference type="ARBA" id="ARBA00023015"/>
    </source>
</evidence>
<dbReference type="InterPro" id="IPR018060">
    <property type="entry name" value="HTH_AraC"/>
</dbReference>
<organism evidence="5 6">
    <name type="scientific">Thalassotalea insulae</name>
    <dbReference type="NCBI Taxonomy" id="2056778"/>
    <lineage>
        <taxon>Bacteria</taxon>
        <taxon>Pseudomonadati</taxon>
        <taxon>Pseudomonadota</taxon>
        <taxon>Gammaproteobacteria</taxon>
        <taxon>Alteromonadales</taxon>
        <taxon>Colwelliaceae</taxon>
        <taxon>Thalassotalea</taxon>
    </lineage>
</organism>
<dbReference type="Proteomes" id="UP001157186">
    <property type="component" value="Unassembled WGS sequence"/>
</dbReference>
<sequence length="302" mass="34047">MSLFLAKDFFRIVALLEARNQQSHSFEVEILTCGGEQVMSASHSLITPDGALSEKCFDWVIIPPVEGIRLMNMPPESAEIVTWLKPYIASNTSILTLSTGAYFLAASGMLNSVTFATHWAFVSTLAAIFPDSHFTAHQSYLKSKNVYTTGSFEAGIDVLLKLVAEVKGDRFSQLCATHLLLFEPQKLTPFLAEYRAHNDKRISLIQDWIDSNFQNHVLITELAKMFGFSERNIKRRFQKSTSVSIIRYLQDVRIDKAKKLLLSTEKSIKDVSIEVGYENDSFFSRLFKRSTGVTPAVWRKGS</sequence>
<reference evidence="5 6" key="1">
    <citation type="submission" date="2023-03" db="EMBL/GenBank/DDBJ databases">
        <title>Draft genome sequence of Thalassotalea insulae KCTC 62186T.</title>
        <authorList>
            <person name="Sawabe T."/>
        </authorList>
    </citation>
    <scope>NUCLEOTIDE SEQUENCE [LARGE SCALE GENOMIC DNA]</scope>
    <source>
        <strain evidence="5 6">KCTC 62186</strain>
    </source>
</reference>
<dbReference type="InterPro" id="IPR018062">
    <property type="entry name" value="HTH_AraC-typ_CS"/>
</dbReference>
<evidence type="ECO:0000259" key="4">
    <source>
        <dbReference type="PROSITE" id="PS01124"/>
    </source>
</evidence>
<proteinExistence type="predicted"/>
<dbReference type="PROSITE" id="PS01124">
    <property type="entry name" value="HTH_ARAC_FAMILY_2"/>
    <property type="match status" value="1"/>
</dbReference>
<feature type="domain" description="HTH araC/xylS-type" evidence="4">
    <location>
        <begin position="203"/>
        <end position="301"/>
    </location>
</feature>
<evidence type="ECO:0000256" key="2">
    <source>
        <dbReference type="ARBA" id="ARBA00023125"/>
    </source>
</evidence>
<keyword evidence="1" id="KW-0805">Transcription regulation</keyword>
<dbReference type="SUPFAM" id="SSF52317">
    <property type="entry name" value="Class I glutamine amidotransferase-like"/>
    <property type="match status" value="1"/>
</dbReference>
<dbReference type="SMART" id="SM00342">
    <property type="entry name" value="HTH_ARAC"/>
    <property type="match status" value="1"/>
</dbReference>
<name>A0ABQ6GUM2_9GAMM</name>
<dbReference type="InterPro" id="IPR020449">
    <property type="entry name" value="Tscrpt_reg_AraC-type_HTH"/>
</dbReference>
<dbReference type="Gene3D" id="1.10.10.60">
    <property type="entry name" value="Homeodomain-like"/>
    <property type="match status" value="2"/>
</dbReference>